<dbReference type="InterPro" id="IPR032706">
    <property type="entry name" value="Spt6_HHH"/>
</dbReference>
<dbReference type="SMART" id="SM00316">
    <property type="entry name" value="S1"/>
    <property type="match status" value="1"/>
</dbReference>
<feature type="non-terminal residue" evidence="6">
    <location>
        <position position="1"/>
    </location>
</feature>
<dbReference type="InterPro" id="IPR049540">
    <property type="entry name" value="Spt6-like_S1"/>
</dbReference>
<dbReference type="InterPro" id="IPR010994">
    <property type="entry name" value="RuvA_2-like"/>
</dbReference>
<evidence type="ECO:0000256" key="1">
    <source>
        <dbReference type="ARBA" id="ARBA00004123"/>
    </source>
</evidence>
<protein>
    <submittedName>
        <fullName evidence="6">SPT protein</fullName>
    </submittedName>
</protein>
<accession>A0A096XKG3</accession>
<evidence type="ECO:0000259" key="5">
    <source>
        <dbReference type="PROSITE" id="PS50126"/>
    </source>
</evidence>
<evidence type="ECO:0000256" key="2">
    <source>
        <dbReference type="ARBA" id="ARBA00009253"/>
    </source>
</evidence>
<organism evidence="6">
    <name type="scientific">Syntrichia caninervis</name>
    <dbReference type="NCBI Taxonomy" id="200751"/>
    <lineage>
        <taxon>Eukaryota</taxon>
        <taxon>Viridiplantae</taxon>
        <taxon>Streptophyta</taxon>
        <taxon>Embryophyta</taxon>
        <taxon>Bryophyta</taxon>
        <taxon>Bryophytina</taxon>
        <taxon>Bryopsida</taxon>
        <taxon>Dicranidae</taxon>
        <taxon>Pottiales</taxon>
        <taxon>Pottiaceae</taxon>
        <taxon>Syntrichia</taxon>
    </lineage>
</organism>
<proteinExistence type="evidence at transcript level"/>
<dbReference type="PROSITE" id="PS50126">
    <property type="entry name" value="S1"/>
    <property type="match status" value="1"/>
</dbReference>
<keyword evidence="3" id="KW-0804">Transcription</keyword>
<dbReference type="Gene3D" id="1.10.10.2740">
    <property type="entry name" value="Spt6, Death-like domain"/>
    <property type="match status" value="1"/>
</dbReference>
<dbReference type="InterPro" id="IPR017072">
    <property type="entry name" value="TF_Spt6"/>
</dbReference>
<dbReference type="InterPro" id="IPR012340">
    <property type="entry name" value="NA-bd_OB-fold"/>
</dbReference>
<feature type="domain" description="S1 motif" evidence="5">
    <location>
        <begin position="193"/>
        <end position="262"/>
    </location>
</feature>
<dbReference type="SUPFAM" id="SSF47781">
    <property type="entry name" value="RuvA domain 2-like"/>
    <property type="match status" value="1"/>
</dbReference>
<keyword evidence="4" id="KW-0539">Nucleus</keyword>
<dbReference type="InterPro" id="IPR003029">
    <property type="entry name" value="S1_domain"/>
</dbReference>
<dbReference type="GO" id="GO:0031491">
    <property type="term" value="F:nucleosome binding"/>
    <property type="evidence" value="ECO:0007669"/>
    <property type="project" value="TreeGrafter"/>
</dbReference>
<name>A0A096XKG3_9BRYO</name>
<dbReference type="AlphaFoldDB" id="A0A096XKG3"/>
<dbReference type="GO" id="GO:0042393">
    <property type="term" value="F:histone binding"/>
    <property type="evidence" value="ECO:0007669"/>
    <property type="project" value="TreeGrafter"/>
</dbReference>
<feature type="non-terminal residue" evidence="6">
    <location>
        <position position="307"/>
    </location>
</feature>
<dbReference type="FunFam" id="1.10.10.2740:FF:000002">
    <property type="entry name" value="Transcription elongation factor Spt6"/>
    <property type="match status" value="1"/>
</dbReference>
<dbReference type="Gene3D" id="2.40.50.140">
    <property type="entry name" value="Nucleic acid-binding proteins"/>
    <property type="match status" value="1"/>
</dbReference>
<reference evidence="6" key="1">
    <citation type="journal article" date="2015" name="Front. Plant Sci.">
        <title>Characterization of reference genes for RT-qPCR in the desert moss Syntrichia caninervis in response to abiotic stress and desiccation/rehydration.</title>
        <authorList>
            <person name="Li X."/>
            <person name="Zhang D."/>
            <person name="Li H."/>
            <person name="Gao B."/>
            <person name="Yang H."/>
            <person name="Zhang Y."/>
            <person name="Wood A.J."/>
        </authorList>
    </citation>
    <scope>NUCLEOTIDE SEQUENCE</scope>
</reference>
<dbReference type="Pfam" id="PF14635">
    <property type="entry name" value="HHH_7"/>
    <property type="match status" value="1"/>
</dbReference>
<dbReference type="GO" id="GO:0034728">
    <property type="term" value="P:nucleosome organization"/>
    <property type="evidence" value="ECO:0007669"/>
    <property type="project" value="TreeGrafter"/>
</dbReference>
<dbReference type="SUPFAM" id="SSF50249">
    <property type="entry name" value="Nucleic acid-binding proteins"/>
    <property type="match status" value="1"/>
</dbReference>
<evidence type="ECO:0000256" key="4">
    <source>
        <dbReference type="ARBA" id="ARBA00023242"/>
    </source>
</evidence>
<dbReference type="InterPro" id="IPR041692">
    <property type="entry name" value="HHH_9"/>
</dbReference>
<dbReference type="GO" id="GO:0140673">
    <property type="term" value="P:transcription elongation-coupled chromatin remodeling"/>
    <property type="evidence" value="ECO:0007669"/>
    <property type="project" value="InterPro"/>
</dbReference>
<dbReference type="PANTHER" id="PTHR10145:SF6">
    <property type="entry name" value="TRANSCRIPTION ELONGATION FACTOR SPT6"/>
    <property type="match status" value="1"/>
</dbReference>
<dbReference type="Pfam" id="PF21710">
    <property type="entry name" value="Spt6_S1"/>
    <property type="match status" value="1"/>
</dbReference>
<dbReference type="EMBL" id="KJ398827">
    <property type="protein sequence ID" value="AHZ58485.1"/>
    <property type="molecule type" value="mRNA"/>
</dbReference>
<dbReference type="GO" id="GO:0008023">
    <property type="term" value="C:transcription elongation factor complex"/>
    <property type="evidence" value="ECO:0007669"/>
    <property type="project" value="TreeGrafter"/>
</dbReference>
<evidence type="ECO:0000313" key="6">
    <source>
        <dbReference type="EMBL" id="AHZ58485.1"/>
    </source>
</evidence>
<dbReference type="Gene3D" id="1.10.150.850">
    <property type="entry name" value="Spt6, helix-hairpin-helix domain"/>
    <property type="match status" value="1"/>
</dbReference>
<gene>
    <name evidence="6" type="primary">SPT</name>
</gene>
<sequence length="307" mass="35414">LAIIHDWLFETLQFVAGLGPLKACEFRTNLQVVKRVLTRDSLYSTIRAVNEKVFTNSAGFIRVREIGETPSDLRPTELLDNTRIHPELYQMAKNLAEAAIEKEGMRNNEEVDDDVPSMAVDRVIKNPNALDSVDIAEYAQSAHVEGRGLKTLELIKSELQRGFQEWRRSYSEPSQEECFYLMTGESKETLFEGGIVQATIRRVQEHQLMCVLECGLLGFIQKEDVSDDGDVELKDKFSEGTSVTCRVKEVKKDKYLVDLTCKESDMREESRDDTQHRDKRFKSDITFLLNEQEKTRLKKEDYIRKTF</sequence>
<dbReference type="Pfam" id="PF17674">
    <property type="entry name" value="HHH_9"/>
    <property type="match status" value="1"/>
</dbReference>
<dbReference type="InterPro" id="IPR042066">
    <property type="entry name" value="Spt6_death-like"/>
</dbReference>
<comment type="subcellular location">
    <subcellularLocation>
        <location evidence="1">Nucleus</location>
    </subcellularLocation>
</comment>
<evidence type="ECO:0000256" key="3">
    <source>
        <dbReference type="ARBA" id="ARBA00023163"/>
    </source>
</evidence>
<dbReference type="GO" id="GO:0003676">
    <property type="term" value="F:nucleic acid binding"/>
    <property type="evidence" value="ECO:0007669"/>
    <property type="project" value="InterPro"/>
</dbReference>
<comment type="similarity">
    <text evidence="2">Belongs to the SPT6 family.</text>
</comment>
<dbReference type="PANTHER" id="PTHR10145">
    <property type="entry name" value="TRANSCRIPTION ELONGATION FACTOR SPT6"/>
    <property type="match status" value="1"/>
</dbReference>